<name>A0ABU2BTR5_9ACTN</name>
<sequence>MRPLATVLALVVVVGVGLGARQVWRVSDDVETAIHVPAEFWKDYVEIVAADRSTVTLKQVPGGPTWLRAGRAWGLDWGRGWGQVTKVVEGDDERATRMLRVLGGARPRSGETARFTREGYPRDARRVFPHVRTVVVDGPSTGLPAWFVPGRGDTWAILVHGRGAARSEMFRLMSTTVAMGLPSLDIGYRADPENGGGTAHLGATEWADLESAVRLAHKRGARRVVLLGASMGGSIIASFLERSPLSARVAAVVLDAPLLDVREAIEHKEADATLPLVGLPAPDVLTSWGLRLAEMRTDQDLDAVDHVADRSWVKVPVLVMHGESDPDVPVGSSQRLARLEPRDVELHVVPGAGHVESWNQGPARYDAWVRSFLRSFAP</sequence>
<proteinExistence type="predicted"/>
<dbReference type="Proteomes" id="UP001183648">
    <property type="component" value="Unassembled WGS sequence"/>
</dbReference>
<evidence type="ECO:0000313" key="2">
    <source>
        <dbReference type="EMBL" id="MDR7362018.1"/>
    </source>
</evidence>
<dbReference type="InterPro" id="IPR029058">
    <property type="entry name" value="AB_hydrolase_fold"/>
</dbReference>
<accession>A0ABU2BTR5</accession>
<dbReference type="SUPFAM" id="SSF53474">
    <property type="entry name" value="alpha/beta-Hydrolases"/>
    <property type="match status" value="1"/>
</dbReference>
<organism evidence="2 3">
    <name type="scientific">Nocardioides marmoribigeumensis</name>
    <dbReference type="NCBI Taxonomy" id="433649"/>
    <lineage>
        <taxon>Bacteria</taxon>
        <taxon>Bacillati</taxon>
        <taxon>Actinomycetota</taxon>
        <taxon>Actinomycetes</taxon>
        <taxon>Propionibacteriales</taxon>
        <taxon>Nocardioidaceae</taxon>
        <taxon>Nocardioides</taxon>
    </lineage>
</organism>
<evidence type="ECO:0000313" key="3">
    <source>
        <dbReference type="Proteomes" id="UP001183648"/>
    </source>
</evidence>
<feature type="domain" description="Peptidase S9 prolyl oligopeptidase catalytic" evidence="1">
    <location>
        <begin position="199"/>
        <end position="357"/>
    </location>
</feature>
<dbReference type="RefSeq" id="WP_310300895.1">
    <property type="nucleotide sequence ID" value="NZ_BAAAPS010000008.1"/>
</dbReference>
<dbReference type="Pfam" id="PF00326">
    <property type="entry name" value="Peptidase_S9"/>
    <property type="match status" value="1"/>
</dbReference>
<dbReference type="PANTHER" id="PTHR12277">
    <property type="entry name" value="ALPHA/BETA HYDROLASE DOMAIN-CONTAINING PROTEIN"/>
    <property type="match status" value="1"/>
</dbReference>
<dbReference type="PANTHER" id="PTHR12277:SF79">
    <property type="entry name" value="XAA-PRO DIPEPTIDYL-PEPTIDASE-RELATED"/>
    <property type="match status" value="1"/>
</dbReference>
<gene>
    <name evidence="2" type="ORF">J2S63_001571</name>
</gene>
<dbReference type="InterPro" id="IPR001375">
    <property type="entry name" value="Peptidase_S9_cat"/>
</dbReference>
<comment type="caution">
    <text evidence="2">The sequence shown here is derived from an EMBL/GenBank/DDBJ whole genome shotgun (WGS) entry which is preliminary data.</text>
</comment>
<protein>
    <submittedName>
        <fullName evidence="2">Alpha-beta hydrolase superfamily lysophospholipase</fullName>
    </submittedName>
</protein>
<dbReference type="Gene3D" id="3.40.50.1820">
    <property type="entry name" value="alpha/beta hydrolase"/>
    <property type="match status" value="1"/>
</dbReference>
<keyword evidence="3" id="KW-1185">Reference proteome</keyword>
<evidence type="ECO:0000259" key="1">
    <source>
        <dbReference type="Pfam" id="PF00326"/>
    </source>
</evidence>
<reference evidence="2 3" key="1">
    <citation type="submission" date="2023-07" db="EMBL/GenBank/DDBJ databases">
        <title>Sequencing the genomes of 1000 actinobacteria strains.</title>
        <authorList>
            <person name="Klenk H.-P."/>
        </authorList>
    </citation>
    <scope>NUCLEOTIDE SEQUENCE [LARGE SCALE GENOMIC DNA]</scope>
    <source>
        <strain evidence="2 3">DSM 19426</strain>
    </source>
</reference>
<dbReference type="GO" id="GO:0016787">
    <property type="term" value="F:hydrolase activity"/>
    <property type="evidence" value="ECO:0007669"/>
    <property type="project" value="UniProtKB-KW"/>
</dbReference>
<dbReference type="EMBL" id="JAVDYG010000001">
    <property type="protein sequence ID" value="MDR7362018.1"/>
    <property type="molecule type" value="Genomic_DNA"/>
</dbReference>
<keyword evidence="2" id="KW-0378">Hydrolase</keyword>